<dbReference type="InterPro" id="IPR008144">
    <property type="entry name" value="Guanylate_kin-like_dom"/>
</dbReference>
<evidence type="ECO:0000313" key="2">
    <source>
        <dbReference type="EMBL" id="UYP45089.1"/>
    </source>
</evidence>
<dbReference type="Gene3D" id="3.40.50.300">
    <property type="entry name" value="P-loop containing nucleotide triphosphate hydrolases"/>
    <property type="match status" value="1"/>
</dbReference>
<evidence type="ECO:0000313" key="3">
    <source>
        <dbReference type="Proteomes" id="UP001208689"/>
    </source>
</evidence>
<gene>
    <name evidence="2" type="ORF">NEF87_001374</name>
</gene>
<dbReference type="EMBL" id="CP104013">
    <property type="protein sequence ID" value="UYP45089.1"/>
    <property type="molecule type" value="Genomic_DNA"/>
</dbReference>
<dbReference type="PROSITE" id="PS50052">
    <property type="entry name" value="GUANYLATE_KINASE_2"/>
    <property type="match status" value="1"/>
</dbReference>
<dbReference type="Pfam" id="PF00625">
    <property type="entry name" value="Guanylate_kin"/>
    <property type="match status" value="1"/>
</dbReference>
<dbReference type="Proteomes" id="UP001208689">
    <property type="component" value="Chromosome"/>
</dbReference>
<keyword evidence="2" id="KW-0808">Transferase</keyword>
<accession>A0ABY6HRJ1</accession>
<dbReference type="InterPro" id="IPR008145">
    <property type="entry name" value="GK/Ca_channel_bsu"/>
</dbReference>
<sequence length="187" mass="21917">MTLNKKLFLLVGNSGSGKDSLINEVVKTWPSNLPQIRIPHRYITRPPHETEPFHSVTKETFDQLQRDNKFCLSWHIYGLDYGVSCEILDWLNRGHIVVINVSRSIIDHARKRFPYLKVIFVKVPFAITLERIKNRGRESENDPVFRDRVERARKNQDFLTADFIVKNEGPLEIGVQKLRNYLINQFS</sequence>
<dbReference type="InterPro" id="IPR027417">
    <property type="entry name" value="P-loop_NTPase"/>
</dbReference>
<keyword evidence="3" id="KW-1185">Reference proteome</keyword>
<dbReference type="GO" id="GO:0033863">
    <property type="term" value="F:ribose 1,5-bisphosphate phosphokinase activity"/>
    <property type="evidence" value="ECO:0007669"/>
    <property type="project" value="UniProtKB-EC"/>
</dbReference>
<evidence type="ECO:0000259" key="1">
    <source>
        <dbReference type="PROSITE" id="PS50052"/>
    </source>
</evidence>
<protein>
    <submittedName>
        <fullName evidence="2">Ribose 1,5-bisphosphate phosphokinase PhnN</fullName>
        <ecNumber evidence="2">2.7.4.23</ecNumber>
    </submittedName>
</protein>
<dbReference type="SMART" id="SM00072">
    <property type="entry name" value="GuKc"/>
    <property type="match status" value="1"/>
</dbReference>
<dbReference type="SUPFAM" id="SSF52540">
    <property type="entry name" value="P-loop containing nucleoside triphosphate hydrolases"/>
    <property type="match status" value="1"/>
</dbReference>
<dbReference type="EC" id="2.7.4.23" evidence="2"/>
<reference evidence="2" key="1">
    <citation type="submission" date="2022-09" db="EMBL/GenBank/DDBJ databases">
        <title>Actin cytoskeleton and complex cell architecture in an #Asgard archaeon.</title>
        <authorList>
            <person name="Ponce Toledo R.I."/>
            <person name="Schleper C."/>
            <person name="Rodrigues Oliveira T."/>
            <person name="Wollweber F."/>
            <person name="Xu J."/>
            <person name="Rittmann S."/>
            <person name="Klingl A."/>
            <person name="Pilhofer M."/>
        </authorList>
    </citation>
    <scope>NUCLEOTIDE SEQUENCE</scope>
    <source>
        <strain evidence="2">B-35</strain>
    </source>
</reference>
<proteinExistence type="predicted"/>
<feature type="domain" description="Guanylate kinase-like" evidence="1">
    <location>
        <begin position="5"/>
        <end position="183"/>
    </location>
</feature>
<name>A0ABY6HRJ1_9ARCH</name>
<organism evidence="2 3">
    <name type="scientific">Candidatus Lokiarchaeum ossiferum</name>
    <dbReference type="NCBI Taxonomy" id="2951803"/>
    <lineage>
        <taxon>Archaea</taxon>
        <taxon>Promethearchaeati</taxon>
        <taxon>Promethearchaeota</taxon>
        <taxon>Promethearchaeia</taxon>
        <taxon>Promethearchaeales</taxon>
        <taxon>Promethearchaeaceae</taxon>
        <taxon>Candidatus Lokiarchaeum</taxon>
    </lineage>
</organism>